<keyword evidence="2" id="KW-1185">Reference proteome</keyword>
<name>A0A434AUW9_9BACT</name>
<protein>
    <submittedName>
        <fullName evidence="1">Uncharacterized protein</fullName>
    </submittedName>
</protein>
<evidence type="ECO:0000313" key="2">
    <source>
        <dbReference type="Proteomes" id="UP000282985"/>
    </source>
</evidence>
<dbReference type="EMBL" id="RJJX01000010">
    <property type="protein sequence ID" value="RUT78260.1"/>
    <property type="molecule type" value="Genomic_DNA"/>
</dbReference>
<reference evidence="1 2" key="1">
    <citation type="submission" date="2018-11" db="EMBL/GenBank/DDBJ databases">
        <title>Parancylomarina longa gen. nov., sp. nov., isolated from sediments of southern Okinawa.</title>
        <authorList>
            <person name="Fu T."/>
        </authorList>
    </citation>
    <scope>NUCLEOTIDE SEQUENCE [LARGE SCALE GENOMIC DNA]</scope>
    <source>
        <strain evidence="1 2">T3-2 S1-C</strain>
    </source>
</reference>
<gene>
    <name evidence="1" type="ORF">DLK05_09290</name>
</gene>
<proteinExistence type="predicted"/>
<evidence type="ECO:0000313" key="1">
    <source>
        <dbReference type="EMBL" id="RUT78260.1"/>
    </source>
</evidence>
<accession>A0A434AUW9</accession>
<comment type="caution">
    <text evidence="1">The sequence shown here is derived from an EMBL/GenBank/DDBJ whole genome shotgun (WGS) entry which is preliminary data.</text>
</comment>
<sequence>MKFTFTQKDIEKSINEYSDNENFDITILPRIMALYAIKKELKEIQNLRWYYEYDHVNIHQNQVVMEYENNQSNNFTFHYQIPLKQNFELNVFLANSSIHFLDIYNFLIQKNIIQKDQFPLKAEYHTIPHFTISMLTKRYNLRILKKITEEKDLNHTFTDDAILNELKNGFNIFNPIFEQILNQFKI</sequence>
<organism evidence="1 2">
    <name type="scientific">Ancylomarina longa</name>
    <dbReference type="NCBI Taxonomy" id="2487017"/>
    <lineage>
        <taxon>Bacteria</taxon>
        <taxon>Pseudomonadati</taxon>
        <taxon>Bacteroidota</taxon>
        <taxon>Bacteroidia</taxon>
        <taxon>Marinilabiliales</taxon>
        <taxon>Marinifilaceae</taxon>
        <taxon>Ancylomarina</taxon>
    </lineage>
</organism>
<dbReference type="OrthoDB" id="1117292at2"/>
<dbReference type="Proteomes" id="UP000282985">
    <property type="component" value="Unassembled WGS sequence"/>
</dbReference>
<dbReference type="RefSeq" id="WP_127343703.1">
    <property type="nucleotide sequence ID" value="NZ_RJJX01000010.1"/>
</dbReference>
<dbReference type="AlphaFoldDB" id="A0A434AUW9"/>